<dbReference type="AlphaFoldDB" id="A0A8S0RBV5"/>
<evidence type="ECO:0000256" key="1">
    <source>
        <dbReference type="SAM" id="MobiDB-lite"/>
    </source>
</evidence>
<name>A0A8S0RBV5_OLEEU</name>
<dbReference type="PANTHER" id="PTHR35315">
    <property type="entry name" value="ACI13"/>
    <property type="match status" value="1"/>
</dbReference>
<dbReference type="OrthoDB" id="543227at2759"/>
<dbReference type="EMBL" id="CACTIH010002526">
    <property type="protein sequence ID" value="CAA2976719.1"/>
    <property type="molecule type" value="Genomic_DNA"/>
</dbReference>
<accession>A0A8S0RBV5</accession>
<proteinExistence type="predicted"/>
<keyword evidence="3" id="KW-1185">Reference proteome</keyword>
<evidence type="ECO:0000313" key="2">
    <source>
        <dbReference type="EMBL" id="CAA2976719.1"/>
    </source>
</evidence>
<evidence type="ECO:0000313" key="3">
    <source>
        <dbReference type="Proteomes" id="UP000594638"/>
    </source>
</evidence>
<protein>
    <submittedName>
        <fullName evidence="2">Uncharacterized protein</fullName>
    </submittedName>
</protein>
<comment type="caution">
    <text evidence="2">The sequence shown here is derived from an EMBL/GenBank/DDBJ whole genome shotgun (WGS) entry which is preliminary data.</text>
</comment>
<feature type="region of interest" description="Disordered" evidence="1">
    <location>
        <begin position="87"/>
        <end position="193"/>
    </location>
</feature>
<dbReference type="Proteomes" id="UP000594638">
    <property type="component" value="Unassembled WGS sequence"/>
</dbReference>
<feature type="compositionally biased region" description="Polar residues" evidence="1">
    <location>
        <begin position="109"/>
        <end position="148"/>
    </location>
</feature>
<dbReference type="PANTHER" id="PTHR35315:SF1">
    <property type="entry name" value="RAB6-INTERACTING GOLGIN"/>
    <property type="match status" value="1"/>
</dbReference>
<dbReference type="Gramene" id="OE9A072129T1">
    <property type="protein sequence ID" value="OE9A072129C1"/>
    <property type="gene ID" value="OE9A072129"/>
</dbReference>
<organism evidence="2 3">
    <name type="scientific">Olea europaea subsp. europaea</name>
    <dbReference type="NCBI Taxonomy" id="158383"/>
    <lineage>
        <taxon>Eukaryota</taxon>
        <taxon>Viridiplantae</taxon>
        <taxon>Streptophyta</taxon>
        <taxon>Embryophyta</taxon>
        <taxon>Tracheophyta</taxon>
        <taxon>Spermatophyta</taxon>
        <taxon>Magnoliopsida</taxon>
        <taxon>eudicotyledons</taxon>
        <taxon>Gunneridae</taxon>
        <taxon>Pentapetalae</taxon>
        <taxon>asterids</taxon>
        <taxon>lamiids</taxon>
        <taxon>Lamiales</taxon>
        <taxon>Oleaceae</taxon>
        <taxon>Oleeae</taxon>
        <taxon>Olea</taxon>
    </lineage>
</organism>
<reference evidence="2 3" key="1">
    <citation type="submission" date="2019-12" db="EMBL/GenBank/DDBJ databases">
        <authorList>
            <person name="Alioto T."/>
            <person name="Alioto T."/>
            <person name="Gomez Garrido J."/>
        </authorList>
    </citation>
    <scope>NUCLEOTIDE SEQUENCE [LARGE SCALE GENOMIC DNA]</scope>
</reference>
<gene>
    <name evidence="2" type="ORF">OLEA9_A072129</name>
</gene>
<sequence length="193" mass="20576">MEMKLTAGPKKAALEHMRKKIELSTQRIRAAKLNEEQARKAWEAASKVVKDEEAIKQKLCNDLNNLVQESSNAQYARLEELKRRLEALNPSRSSTHVPADGNPGGLAQHSVTQDASTVSTPEPATGSAGNTSSRGNVPQTNDQNQQPSIDGDGSGKKKIMNPGRGRGIGVIPKGRGSAPPGWTGAGFDVDGRS</sequence>